<dbReference type="OrthoDB" id="226701at2"/>
<dbReference type="SUPFAM" id="SSF52540">
    <property type="entry name" value="P-loop containing nucleoside triphosphate hydrolases"/>
    <property type="match status" value="1"/>
</dbReference>
<dbReference type="CDD" id="cd01127">
    <property type="entry name" value="TrwB_TraG_TraD_VirD4"/>
    <property type="match status" value="1"/>
</dbReference>
<accession>A0A1K1LRA4</accession>
<dbReference type="EMBL" id="FPJG01000002">
    <property type="protein sequence ID" value="SFW13449.1"/>
    <property type="molecule type" value="Genomic_DNA"/>
</dbReference>
<feature type="region of interest" description="Disordered" evidence="7">
    <location>
        <begin position="117"/>
        <end position="145"/>
    </location>
</feature>
<feature type="transmembrane region" description="Helical" evidence="8">
    <location>
        <begin position="71"/>
        <end position="93"/>
    </location>
</feature>
<evidence type="ECO:0000256" key="8">
    <source>
        <dbReference type="SAM" id="Phobius"/>
    </source>
</evidence>
<dbReference type="InterPro" id="IPR003688">
    <property type="entry name" value="TraG/VirD4"/>
</dbReference>
<dbReference type="PANTHER" id="PTHR37937:SF1">
    <property type="entry name" value="CONJUGATIVE TRANSFER: DNA TRANSPORT"/>
    <property type="match status" value="1"/>
</dbReference>
<keyword evidence="4 8" id="KW-0812">Transmembrane</keyword>
<keyword evidence="6 8" id="KW-0472">Membrane</keyword>
<reference evidence="10" key="1">
    <citation type="submission" date="2016-11" db="EMBL/GenBank/DDBJ databases">
        <authorList>
            <person name="Varghese N."/>
            <person name="Submissions S."/>
        </authorList>
    </citation>
    <scope>NUCLEOTIDE SEQUENCE [LARGE SCALE GENOMIC DNA]</scope>
    <source>
        <strain evidence="10">DSM 44671</strain>
    </source>
</reference>
<dbReference type="RefSeq" id="WP_072474454.1">
    <property type="nucleotide sequence ID" value="NZ_FPJG01000002.1"/>
</dbReference>
<keyword evidence="10" id="KW-1185">Reference proteome</keyword>
<gene>
    <name evidence="9" type="ORF">SAMN04489730_0163</name>
</gene>
<dbReference type="Gene3D" id="3.40.50.300">
    <property type="entry name" value="P-loop containing nucleotide triphosphate hydrolases"/>
    <property type="match status" value="1"/>
</dbReference>
<dbReference type="PANTHER" id="PTHR37937">
    <property type="entry name" value="CONJUGATIVE TRANSFER: DNA TRANSPORT"/>
    <property type="match status" value="1"/>
</dbReference>
<dbReference type="GO" id="GO:0005886">
    <property type="term" value="C:plasma membrane"/>
    <property type="evidence" value="ECO:0007669"/>
    <property type="project" value="UniProtKB-SubCell"/>
</dbReference>
<keyword evidence="3" id="KW-1003">Cell membrane</keyword>
<evidence type="ECO:0000256" key="1">
    <source>
        <dbReference type="ARBA" id="ARBA00004651"/>
    </source>
</evidence>
<evidence type="ECO:0000256" key="7">
    <source>
        <dbReference type="SAM" id="MobiDB-lite"/>
    </source>
</evidence>
<name>A0A1K1LRA4_9PSEU</name>
<proteinExistence type="inferred from homology"/>
<feature type="transmembrane region" description="Helical" evidence="8">
    <location>
        <begin position="12"/>
        <end position="34"/>
    </location>
</feature>
<evidence type="ECO:0000313" key="10">
    <source>
        <dbReference type="Proteomes" id="UP000182740"/>
    </source>
</evidence>
<evidence type="ECO:0000256" key="4">
    <source>
        <dbReference type="ARBA" id="ARBA00022692"/>
    </source>
</evidence>
<dbReference type="AlphaFoldDB" id="A0A1K1LRA4"/>
<evidence type="ECO:0000256" key="6">
    <source>
        <dbReference type="ARBA" id="ARBA00023136"/>
    </source>
</evidence>
<dbReference type="STRING" id="546364.SAMN04489730_0163"/>
<evidence type="ECO:0000256" key="3">
    <source>
        <dbReference type="ARBA" id="ARBA00022475"/>
    </source>
</evidence>
<evidence type="ECO:0000256" key="5">
    <source>
        <dbReference type="ARBA" id="ARBA00022989"/>
    </source>
</evidence>
<organism evidence="9 10">
    <name type="scientific">Amycolatopsis australiensis</name>
    <dbReference type="NCBI Taxonomy" id="546364"/>
    <lineage>
        <taxon>Bacteria</taxon>
        <taxon>Bacillati</taxon>
        <taxon>Actinomycetota</taxon>
        <taxon>Actinomycetes</taxon>
        <taxon>Pseudonocardiales</taxon>
        <taxon>Pseudonocardiaceae</taxon>
        <taxon>Amycolatopsis</taxon>
    </lineage>
</organism>
<sequence>MSTASPPRDEVLLGWLSIGGVAAAELGAALLWVAQGAVAMAAGAGWSPPAFRWGIGPVLDVVSAHPVTARIPTLIVFGVLLVAAVLVLIQAASRARRLLRSRRRLAEAAAVNRRAEIEGTTAPDRAAETARLHPTLTGPPSGSRPDVRDVLGVALPSGPEILPGWEDVEIAWMAPRSGKTTARAVPRVLAAPGAVVATSNRPDLYRATSGYRAKLGRVWRFDPQRITRARRTFWWNPLRLVQDDETARQLAEQFVQAVRPKSGGETFWADSAADLLSAMFLAASVSGASLREVWRWLNSSTDDRPAQLLDDHGFGPVAESLRNTVFLHAETRDSVYQTARTAASCLRSTRILKWVTPQPGLPEFSMLEFARSTDTVYLLSKDAAGAAGPLLAGFLDQLFDVAQDESERHGGRLPVPLAMVLDEIGNCPWDRLPKVVSYSGGLGVSISAILQSWAQGVRVWGENGMEQLFGATTIKVFGAGVEDEQLLRRISLAVGRHDVVQRSTTYGSGGRSVTTSMDHREILPPDSVRALEKGTALVLLTGRRPVIVRLMPWYETSYRDVVAQSIAEAQRELAELASQGRP</sequence>
<evidence type="ECO:0000313" key="9">
    <source>
        <dbReference type="EMBL" id="SFW13449.1"/>
    </source>
</evidence>
<dbReference type="InterPro" id="IPR051539">
    <property type="entry name" value="T4SS-coupling_protein"/>
</dbReference>
<dbReference type="Proteomes" id="UP000182740">
    <property type="component" value="Unassembled WGS sequence"/>
</dbReference>
<comment type="similarity">
    <text evidence="2">Belongs to the VirD4/TraG family.</text>
</comment>
<protein>
    <submittedName>
        <fullName evidence="9">Type IV secretory pathway, VirD4 component, TraG/TraD family ATPase</fullName>
    </submittedName>
</protein>
<dbReference type="Pfam" id="PF02534">
    <property type="entry name" value="T4SS-DNA_transf"/>
    <property type="match status" value="1"/>
</dbReference>
<dbReference type="InterPro" id="IPR027417">
    <property type="entry name" value="P-loop_NTPase"/>
</dbReference>
<comment type="subcellular location">
    <subcellularLocation>
        <location evidence="1">Cell membrane</location>
        <topology evidence="1">Multi-pass membrane protein</topology>
    </subcellularLocation>
</comment>
<keyword evidence="5 8" id="KW-1133">Transmembrane helix</keyword>
<evidence type="ECO:0000256" key="2">
    <source>
        <dbReference type="ARBA" id="ARBA00008806"/>
    </source>
</evidence>